<dbReference type="NCBIfam" id="TIGR01430">
    <property type="entry name" value="aden_deam"/>
    <property type="match status" value="1"/>
</dbReference>
<dbReference type="InterPro" id="IPR032466">
    <property type="entry name" value="Metal_Hydrolase"/>
</dbReference>
<dbReference type="GO" id="GO:0006154">
    <property type="term" value="P:adenosine catabolic process"/>
    <property type="evidence" value="ECO:0007669"/>
    <property type="project" value="TreeGrafter"/>
</dbReference>
<keyword evidence="5 8" id="KW-0378">Hydrolase</keyword>
<keyword evidence="6" id="KW-0862">Zinc</keyword>
<dbReference type="EC" id="3.5.4.4" evidence="3"/>
<evidence type="ECO:0000256" key="6">
    <source>
        <dbReference type="ARBA" id="ARBA00022833"/>
    </source>
</evidence>
<comment type="similarity">
    <text evidence="2">Belongs to the metallo-dependent hydrolases superfamily. Adenosine and AMP deaminases family.</text>
</comment>
<evidence type="ECO:0000256" key="4">
    <source>
        <dbReference type="ARBA" id="ARBA00022723"/>
    </source>
</evidence>
<dbReference type="GO" id="GO:0046872">
    <property type="term" value="F:metal ion binding"/>
    <property type="evidence" value="ECO:0007669"/>
    <property type="project" value="UniProtKB-KW"/>
</dbReference>
<dbReference type="PANTHER" id="PTHR11409:SF43">
    <property type="entry name" value="ADENOSINE DEAMINASE"/>
    <property type="match status" value="1"/>
</dbReference>
<dbReference type="PANTHER" id="PTHR11409">
    <property type="entry name" value="ADENOSINE DEAMINASE"/>
    <property type="match status" value="1"/>
</dbReference>
<evidence type="ECO:0000259" key="7">
    <source>
        <dbReference type="Pfam" id="PF00962"/>
    </source>
</evidence>
<sequence>MTESNLHSLKKTVLHEHLDGSLRVPTLLDLADEYGYDGLPASDAAGLAASLHMGDSGSLSRYLEAFEYTIAVMQHEDAIARVAYENLEDLASEGVVYAEIRFGPSLHTAKGLDRSAVIEAVIDGFTRAQRDHGIVWGIIVDALRQDTDSETVAGLAIRYADRGVVAFDLAGPEAGNPVRNYLPALRSAKEHGLGITIHAGEGDGVHSIWQAVALGAAQRIGHGVRIVEDCVVEDGEIVEVGSVARRIRDHRIPLEVCPTSNANTAIVATPDDHPLGMLHRAGFAVTLNTDNRLMSNITLTDEYELATRAFGFDEAIFNEMNRTALNGAFGDWSQRKTLIDEHFPA</sequence>
<proteinExistence type="inferred from homology"/>
<comment type="cofactor">
    <cofactor evidence="1">
        <name>Zn(2+)</name>
        <dbReference type="ChEBI" id="CHEBI:29105"/>
    </cofactor>
</comment>
<evidence type="ECO:0000256" key="5">
    <source>
        <dbReference type="ARBA" id="ARBA00022801"/>
    </source>
</evidence>
<dbReference type="GO" id="GO:0005829">
    <property type="term" value="C:cytosol"/>
    <property type="evidence" value="ECO:0007669"/>
    <property type="project" value="TreeGrafter"/>
</dbReference>
<evidence type="ECO:0000256" key="3">
    <source>
        <dbReference type="ARBA" id="ARBA00012784"/>
    </source>
</evidence>
<dbReference type="GO" id="GO:0043103">
    <property type="term" value="P:hypoxanthine salvage"/>
    <property type="evidence" value="ECO:0007669"/>
    <property type="project" value="TreeGrafter"/>
</dbReference>
<dbReference type="GO" id="GO:0004000">
    <property type="term" value="F:adenosine deaminase activity"/>
    <property type="evidence" value="ECO:0007669"/>
    <property type="project" value="TreeGrafter"/>
</dbReference>
<gene>
    <name evidence="8" type="ORF">MNBD_ACTINO02-3131</name>
</gene>
<organism evidence="8">
    <name type="scientific">hydrothermal vent metagenome</name>
    <dbReference type="NCBI Taxonomy" id="652676"/>
    <lineage>
        <taxon>unclassified sequences</taxon>
        <taxon>metagenomes</taxon>
        <taxon>ecological metagenomes</taxon>
    </lineage>
</organism>
<evidence type="ECO:0000256" key="1">
    <source>
        <dbReference type="ARBA" id="ARBA00001947"/>
    </source>
</evidence>
<protein>
    <recommendedName>
        <fullName evidence="3">adenosine deaminase</fullName>
        <ecNumber evidence="3">3.5.4.4</ecNumber>
    </recommendedName>
</protein>
<evidence type="ECO:0000313" key="8">
    <source>
        <dbReference type="EMBL" id="VAW09605.1"/>
    </source>
</evidence>
<dbReference type="Pfam" id="PF00962">
    <property type="entry name" value="A_deaminase"/>
    <property type="match status" value="1"/>
</dbReference>
<dbReference type="SUPFAM" id="SSF51556">
    <property type="entry name" value="Metallo-dependent hydrolases"/>
    <property type="match status" value="1"/>
</dbReference>
<dbReference type="Gene3D" id="3.20.20.140">
    <property type="entry name" value="Metal-dependent hydrolases"/>
    <property type="match status" value="1"/>
</dbReference>
<keyword evidence="4" id="KW-0479">Metal-binding</keyword>
<evidence type="ECO:0000256" key="2">
    <source>
        <dbReference type="ARBA" id="ARBA00006676"/>
    </source>
</evidence>
<dbReference type="InterPro" id="IPR001365">
    <property type="entry name" value="A_deaminase_dom"/>
</dbReference>
<accession>A0A3B0SUL6</accession>
<reference evidence="8" key="1">
    <citation type="submission" date="2018-06" db="EMBL/GenBank/DDBJ databases">
        <authorList>
            <person name="Zhirakovskaya E."/>
        </authorList>
    </citation>
    <scope>NUCLEOTIDE SEQUENCE</scope>
</reference>
<name>A0A3B0SUL6_9ZZZZ</name>
<dbReference type="GO" id="GO:0046103">
    <property type="term" value="P:inosine biosynthetic process"/>
    <property type="evidence" value="ECO:0007669"/>
    <property type="project" value="TreeGrafter"/>
</dbReference>
<feature type="domain" description="Adenosine deaminase" evidence="7">
    <location>
        <begin position="11"/>
        <end position="341"/>
    </location>
</feature>
<dbReference type="AlphaFoldDB" id="A0A3B0SUL6"/>
<dbReference type="EMBL" id="UOEK01000613">
    <property type="protein sequence ID" value="VAW09605.1"/>
    <property type="molecule type" value="Genomic_DNA"/>
</dbReference>
<dbReference type="InterPro" id="IPR006330">
    <property type="entry name" value="Ado/ade_deaminase"/>
</dbReference>